<proteinExistence type="inferred from homology"/>
<comment type="caution">
    <text evidence="7">The sequence shown here is derived from an EMBL/GenBank/DDBJ whole genome shotgun (WGS) entry which is preliminary data.</text>
</comment>
<evidence type="ECO:0000256" key="4">
    <source>
        <dbReference type="ARBA" id="ARBA00023172"/>
    </source>
</evidence>
<dbReference type="SUPFAM" id="SSF56349">
    <property type="entry name" value="DNA breaking-rejoining enzymes"/>
    <property type="match status" value="1"/>
</dbReference>
<evidence type="ECO:0000313" key="8">
    <source>
        <dbReference type="Proteomes" id="UP001562065"/>
    </source>
</evidence>
<dbReference type="InterPro" id="IPR044068">
    <property type="entry name" value="CB"/>
</dbReference>
<keyword evidence="8" id="KW-1185">Reference proteome</keyword>
<accession>A0ABV4AFE0</accession>
<dbReference type="InterPro" id="IPR011010">
    <property type="entry name" value="DNA_brk_join_enz"/>
</dbReference>
<dbReference type="Gene3D" id="1.10.150.130">
    <property type="match status" value="1"/>
</dbReference>
<keyword evidence="3 5" id="KW-0238">DNA-binding</keyword>
<dbReference type="PANTHER" id="PTHR30349:SF64">
    <property type="entry name" value="PROPHAGE INTEGRASE INTD-RELATED"/>
    <property type="match status" value="1"/>
</dbReference>
<keyword evidence="4" id="KW-0233">DNA recombination</keyword>
<feature type="domain" description="Core-binding (CB)" evidence="6">
    <location>
        <begin position="59"/>
        <end position="139"/>
    </location>
</feature>
<dbReference type="PROSITE" id="PS51900">
    <property type="entry name" value="CB"/>
    <property type="match status" value="1"/>
</dbReference>
<evidence type="ECO:0000256" key="2">
    <source>
        <dbReference type="ARBA" id="ARBA00022908"/>
    </source>
</evidence>
<dbReference type="Proteomes" id="UP001562065">
    <property type="component" value="Unassembled WGS sequence"/>
</dbReference>
<evidence type="ECO:0000256" key="1">
    <source>
        <dbReference type="ARBA" id="ARBA00008857"/>
    </source>
</evidence>
<reference evidence="7 8" key="1">
    <citation type="submission" date="2024-07" db="EMBL/GenBank/DDBJ databases">
        <authorList>
            <person name="Ren Q."/>
        </authorList>
    </citation>
    <scope>NUCLEOTIDE SEQUENCE [LARGE SCALE GENOMIC DNA]</scope>
    <source>
        <strain evidence="7 8">REN37</strain>
    </source>
</reference>
<comment type="similarity">
    <text evidence="1">Belongs to the 'phage' integrase family.</text>
</comment>
<dbReference type="Pfam" id="PF00589">
    <property type="entry name" value="Phage_integrase"/>
    <property type="match status" value="1"/>
</dbReference>
<dbReference type="InterPro" id="IPR013762">
    <property type="entry name" value="Integrase-like_cat_sf"/>
</dbReference>
<dbReference type="InterPro" id="IPR050090">
    <property type="entry name" value="Tyrosine_recombinase_XerCD"/>
</dbReference>
<evidence type="ECO:0000256" key="5">
    <source>
        <dbReference type="PROSITE-ProRule" id="PRU01248"/>
    </source>
</evidence>
<dbReference type="Gene3D" id="1.10.443.10">
    <property type="entry name" value="Intergrase catalytic core"/>
    <property type="match status" value="1"/>
</dbReference>
<keyword evidence="2" id="KW-0229">DNA integration</keyword>
<sequence>MGKRGALPRRWAFKHGAFYYRPRKSELALFDGKSWYRLGTDYPTALRAFADKKELEAENKLSWAIDRYELEVLPTFKPNTQESYSASLRRLRLALGHNRFSQIEPMIVYQYLDAVAESRTMNVANNDLKVLNNVLNRAVRWGVIRANPVKSEVKYYGIRDGVKVARTRLVEDWELDEWKKVASPVQLAFAAIALLTGARKTDILRITLDDDRGDILRILNHKTGKESLFRMTAALREAITMARDTRVGSSEFLFTGPRGAGLVKNDRSERFDQNWRESMQRAIAETALKEPFTRHDLRAKVGSEAEDDARAQALLNHSSVEMTRTHYRRRKAIIDPVR</sequence>
<protein>
    <submittedName>
        <fullName evidence="7">Tyrosine-type recombinase/integrase</fullName>
    </submittedName>
</protein>
<name>A0ABV4AFE0_9GAMM</name>
<dbReference type="RefSeq" id="WP_369454805.1">
    <property type="nucleotide sequence ID" value="NZ_JBGCUO010000001.1"/>
</dbReference>
<dbReference type="EMBL" id="JBGCUO010000001">
    <property type="protein sequence ID" value="MEY1661553.1"/>
    <property type="molecule type" value="Genomic_DNA"/>
</dbReference>
<dbReference type="InterPro" id="IPR002104">
    <property type="entry name" value="Integrase_catalytic"/>
</dbReference>
<dbReference type="PANTHER" id="PTHR30349">
    <property type="entry name" value="PHAGE INTEGRASE-RELATED"/>
    <property type="match status" value="1"/>
</dbReference>
<evidence type="ECO:0000313" key="7">
    <source>
        <dbReference type="EMBL" id="MEY1661553.1"/>
    </source>
</evidence>
<organism evidence="7 8">
    <name type="scientific">Isoalcanivorax beigongshangi</name>
    <dbReference type="NCBI Taxonomy" id="3238810"/>
    <lineage>
        <taxon>Bacteria</taxon>
        <taxon>Pseudomonadati</taxon>
        <taxon>Pseudomonadota</taxon>
        <taxon>Gammaproteobacteria</taxon>
        <taxon>Oceanospirillales</taxon>
        <taxon>Alcanivoracaceae</taxon>
        <taxon>Isoalcanivorax</taxon>
    </lineage>
</organism>
<evidence type="ECO:0000259" key="6">
    <source>
        <dbReference type="PROSITE" id="PS51900"/>
    </source>
</evidence>
<evidence type="ECO:0000256" key="3">
    <source>
        <dbReference type="ARBA" id="ARBA00023125"/>
    </source>
</evidence>
<gene>
    <name evidence="7" type="ORF">AB5I84_05240</name>
</gene>
<dbReference type="InterPro" id="IPR010998">
    <property type="entry name" value="Integrase_recombinase_N"/>
</dbReference>